<protein>
    <submittedName>
        <fullName evidence="1">24145_t:CDS:1</fullName>
    </submittedName>
</protein>
<dbReference type="OrthoDB" id="2369987at2759"/>
<feature type="non-terminal residue" evidence="1">
    <location>
        <position position="1"/>
    </location>
</feature>
<name>A0A9N9PCJ8_9GLOM</name>
<feature type="non-terminal residue" evidence="1">
    <location>
        <position position="395"/>
    </location>
</feature>
<organism evidence="1 2">
    <name type="scientific">Cetraspora pellucida</name>
    <dbReference type="NCBI Taxonomy" id="1433469"/>
    <lineage>
        <taxon>Eukaryota</taxon>
        <taxon>Fungi</taxon>
        <taxon>Fungi incertae sedis</taxon>
        <taxon>Mucoromycota</taxon>
        <taxon>Glomeromycotina</taxon>
        <taxon>Glomeromycetes</taxon>
        <taxon>Diversisporales</taxon>
        <taxon>Gigasporaceae</taxon>
        <taxon>Cetraspora</taxon>
    </lineage>
</organism>
<comment type="caution">
    <text evidence="1">The sequence shown here is derived from an EMBL/GenBank/DDBJ whole genome shotgun (WGS) entry which is preliminary data.</text>
</comment>
<dbReference type="PANTHER" id="PTHR35871:SF1">
    <property type="entry name" value="CXC1-LIKE CYSTEINE CLUSTER ASSOCIATED WITH KDZ TRANSPOSASES DOMAIN-CONTAINING PROTEIN"/>
    <property type="match status" value="1"/>
</dbReference>
<accession>A0A9N9PCJ8</accession>
<sequence length="395" mass="45459">FIPNFPYFVMPKPTITKKWQQKRAEVARSACASYSLVDLDSSEEYLDSSGNSDESSDDNFIKLNNLDNVNIIIEQLHAGNDELGDELDEELDQKKKKFRSVIEFVEEVLNDEVLSTTEKARYLAVLYFLHLCLQGQKKSKHQKQSQTLLMKGLYADGHERPDVIEYCQTFLLEEHIWVTHNKTTFYVYNRPHSVWGSEGEQPLRKKRLGAAMHISDFLTETIGSLKDDQEEARVMMNSEKLLEQVKWVVNIFEQTHLGCVGVFAFDNIISHKAFSENALVASKMNLGPGGLAPKMHETMWNSSRQSMIIENDHFIYDKKKKTYVNLHGQPKGIQWVLNERGLCQDGMMLECISCKKKEADSNIIDCCMHRLMANQPDFFEQCSQIQQEIESCGHK</sequence>
<proteinExistence type="predicted"/>
<dbReference type="Proteomes" id="UP000789759">
    <property type="component" value="Unassembled WGS sequence"/>
</dbReference>
<reference evidence="1" key="1">
    <citation type="submission" date="2021-06" db="EMBL/GenBank/DDBJ databases">
        <authorList>
            <person name="Kallberg Y."/>
            <person name="Tangrot J."/>
            <person name="Rosling A."/>
        </authorList>
    </citation>
    <scope>NUCLEOTIDE SEQUENCE</scope>
    <source>
        <strain evidence="1">FL966</strain>
    </source>
</reference>
<gene>
    <name evidence="1" type="ORF">CPELLU_LOCUS18721</name>
</gene>
<dbReference type="PANTHER" id="PTHR35871">
    <property type="entry name" value="EXPRESSED PROTEIN"/>
    <property type="match status" value="1"/>
</dbReference>
<keyword evidence="2" id="KW-1185">Reference proteome</keyword>
<dbReference type="AlphaFoldDB" id="A0A9N9PCJ8"/>
<evidence type="ECO:0000313" key="1">
    <source>
        <dbReference type="EMBL" id="CAG8811727.1"/>
    </source>
</evidence>
<evidence type="ECO:0000313" key="2">
    <source>
        <dbReference type="Proteomes" id="UP000789759"/>
    </source>
</evidence>
<dbReference type="EMBL" id="CAJVQA010039149">
    <property type="protein sequence ID" value="CAG8811727.1"/>
    <property type="molecule type" value="Genomic_DNA"/>
</dbReference>